<name>A0A0C3C089_HEBCY</name>
<dbReference type="Proteomes" id="UP000053424">
    <property type="component" value="Unassembled WGS sequence"/>
</dbReference>
<evidence type="ECO:0000313" key="3">
    <source>
        <dbReference type="Proteomes" id="UP000053424"/>
    </source>
</evidence>
<evidence type="ECO:0008006" key="4">
    <source>
        <dbReference type="Google" id="ProtNLM"/>
    </source>
</evidence>
<accession>A0A0C3C089</accession>
<evidence type="ECO:0000313" key="2">
    <source>
        <dbReference type="EMBL" id="KIM42290.1"/>
    </source>
</evidence>
<feature type="region of interest" description="Disordered" evidence="1">
    <location>
        <begin position="63"/>
        <end position="111"/>
    </location>
</feature>
<dbReference type="HOGENOM" id="CLU_051231_0_0_1"/>
<reference evidence="3" key="2">
    <citation type="submission" date="2015-01" db="EMBL/GenBank/DDBJ databases">
        <title>Evolutionary Origins and Diversification of the Mycorrhizal Mutualists.</title>
        <authorList>
            <consortium name="DOE Joint Genome Institute"/>
            <consortium name="Mycorrhizal Genomics Consortium"/>
            <person name="Kohler A."/>
            <person name="Kuo A."/>
            <person name="Nagy L.G."/>
            <person name="Floudas D."/>
            <person name="Copeland A."/>
            <person name="Barry K.W."/>
            <person name="Cichocki N."/>
            <person name="Veneault-Fourrey C."/>
            <person name="LaButti K."/>
            <person name="Lindquist E.A."/>
            <person name="Lipzen A."/>
            <person name="Lundell T."/>
            <person name="Morin E."/>
            <person name="Murat C."/>
            <person name="Riley R."/>
            <person name="Ohm R."/>
            <person name="Sun H."/>
            <person name="Tunlid A."/>
            <person name="Henrissat B."/>
            <person name="Grigoriev I.V."/>
            <person name="Hibbett D.S."/>
            <person name="Martin F."/>
        </authorList>
    </citation>
    <scope>NUCLEOTIDE SEQUENCE [LARGE SCALE GENOMIC DNA]</scope>
    <source>
        <strain evidence="3">h7</strain>
    </source>
</reference>
<dbReference type="AlphaFoldDB" id="A0A0C3C089"/>
<gene>
    <name evidence="2" type="ORF">M413DRAFT_27082</name>
</gene>
<evidence type="ECO:0000256" key="1">
    <source>
        <dbReference type="SAM" id="MobiDB-lite"/>
    </source>
</evidence>
<keyword evidence="3" id="KW-1185">Reference proteome</keyword>
<proteinExistence type="predicted"/>
<organism evidence="2 3">
    <name type="scientific">Hebeloma cylindrosporum</name>
    <dbReference type="NCBI Taxonomy" id="76867"/>
    <lineage>
        <taxon>Eukaryota</taxon>
        <taxon>Fungi</taxon>
        <taxon>Dikarya</taxon>
        <taxon>Basidiomycota</taxon>
        <taxon>Agaricomycotina</taxon>
        <taxon>Agaricomycetes</taxon>
        <taxon>Agaricomycetidae</taxon>
        <taxon>Agaricales</taxon>
        <taxon>Agaricineae</taxon>
        <taxon>Hymenogastraceae</taxon>
        <taxon>Hebeloma</taxon>
    </lineage>
</organism>
<sequence length="439" mass="47548">MLFALSTNFPRSEDLQQVVNALINFNDTEVVGGVDDALSTKGKSKGHTLGCLAGSFASTSFEAGHKQRRTQPQVGRWHSFRKKEEVEMDNSTGGSGRGLSESEGVDVSWPQRKDGGVNWEEVWNRLVSEHSLPLPDGLRQTNPSQIETLLTFSSPYPDKLTHTISKYLFSSISNTHPSTYPHYACLIAAPTHFVTGREVTLILDGEIYGEGAVGVAFLRREQATEVTEPRSRVEFLGVKRLSKPMSVTSREGNMINGLDQSNPTRLLLDSLSESGICSSTSQYSLQSPASFFKDGEQFALGVLDANGQISRTYKITAGDPSSRGGSLSLDAQRAPEVGSIVLFLHRSSNAPVEIPESLFPSAGQLTSKHVLGFLAVPEPLSGVSALETSPRDMASRVLENTFLVPSTGGFTVSEKTGDNHSDPTWSCSMPGGIAMVEWY</sequence>
<protein>
    <recommendedName>
        <fullName evidence="4">FIST domain-containing protein</fullName>
    </recommendedName>
</protein>
<dbReference type="EMBL" id="KN831778">
    <property type="protein sequence ID" value="KIM42290.1"/>
    <property type="molecule type" value="Genomic_DNA"/>
</dbReference>
<reference evidence="2 3" key="1">
    <citation type="submission" date="2014-04" db="EMBL/GenBank/DDBJ databases">
        <authorList>
            <consortium name="DOE Joint Genome Institute"/>
            <person name="Kuo A."/>
            <person name="Gay G."/>
            <person name="Dore J."/>
            <person name="Kohler A."/>
            <person name="Nagy L.G."/>
            <person name="Floudas D."/>
            <person name="Copeland A."/>
            <person name="Barry K.W."/>
            <person name="Cichocki N."/>
            <person name="Veneault-Fourrey C."/>
            <person name="LaButti K."/>
            <person name="Lindquist E.A."/>
            <person name="Lipzen A."/>
            <person name="Lundell T."/>
            <person name="Morin E."/>
            <person name="Murat C."/>
            <person name="Sun H."/>
            <person name="Tunlid A."/>
            <person name="Henrissat B."/>
            <person name="Grigoriev I.V."/>
            <person name="Hibbett D.S."/>
            <person name="Martin F."/>
            <person name="Nordberg H.P."/>
            <person name="Cantor M.N."/>
            <person name="Hua S.X."/>
        </authorList>
    </citation>
    <scope>NUCLEOTIDE SEQUENCE [LARGE SCALE GENOMIC DNA]</scope>
    <source>
        <strain evidence="3">h7</strain>
    </source>
</reference>
<dbReference type="OrthoDB" id="10251508at2759"/>